<dbReference type="RefSeq" id="WP_132188632.1">
    <property type="nucleotide sequence ID" value="NZ_SLWM01000004.1"/>
</dbReference>
<evidence type="ECO:0000259" key="7">
    <source>
        <dbReference type="Pfam" id="PF00082"/>
    </source>
</evidence>
<dbReference type="PROSITE" id="PS00138">
    <property type="entry name" value="SUBTILASE_SER"/>
    <property type="match status" value="1"/>
</dbReference>
<feature type="domain" description="Peptidase S8/S53" evidence="7">
    <location>
        <begin position="171"/>
        <end position="403"/>
    </location>
</feature>
<keyword evidence="3 5" id="KW-0378">Hydrolase</keyword>
<feature type="compositionally biased region" description="Basic and acidic residues" evidence="6">
    <location>
        <begin position="16"/>
        <end position="25"/>
    </location>
</feature>
<proteinExistence type="inferred from homology"/>
<reference evidence="8 9" key="1">
    <citation type="journal article" date="2015" name="Stand. Genomic Sci.">
        <title>Genomic Encyclopedia of Bacterial and Archaeal Type Strains, Phase III: the genomes of soil and plant-associated and newly described type strains.</title>
        <authorList>
            <person name="Whitman W.B."/>
            <person name="Woyke T."/>
            <person name="Klenk H.P."/>
            <person name="Zhou Y."/>
            <person name="Lilburn T.G."/>
            <person name="Beck B.J."/>
            <person name="De Vos P."/>
            <person name="Vandamme P."/>
            <person name="Eisen J.A."/>
            <person name="Garrity G."/>
            <person name="Hugenholtz P."/>
            <person name="Kyrpides N.C."/>
        </authorList>
    </citation>
    <scope>NUCLEOTIDE SEQUENCE [LARGE SCALE GENOMIC DNA]</scope>
    <source>
        <strain evidence="8 9">VKM Ac-2538</strain>
    </source>
</reference>
<evidence type="ECO:0000313" key="8">
    <source>
        <dbReference type="EMBL" id="TCO25792.1"/>
    </source>
</evidence>
<gene>
    <name evidence="8" type="ORF">EV644_104296</name>
</gene>
<dbReference type="PRINTS" id="PR00723">
    <property type="entry name" value="SUBTILISIN"/>
</dbReference>
<dbReference type="PANTHER" id="PTHR43806:SF11">
    <property type="entry name" value="CEREVISIN-RELATED"/>
    <property type="match status" value="1"/>
</dbReference>
<evidence type="ECO:0000256" key="2">
    <source>
        <dbReference type="ARBA" id="ARBA00022670"/>
    </source>
</evidence>
<dbReference type="InterPro" id="IPR036852">
    <property type="entry name" value="Peptidase_S8/S53_dom_sf"/>
</dbReference>
<keyword evidence="2 5" id="KW-0645">Protease</keyword>
<dbReference type="InterPro" id="IPR000209">
    <property type="entry name" value="Peptidase_S8/S53_dom"/>
</dbReference>
<comment type="similarity">
    <text evidence="1 5">Belongs to the peptidase S8 family.</text>
</comment>
<keyword evidence="4 5" id="KW-0720">Serine protease</keyword>
<dbReference type="InterPro" id="IPR015500">
    <property type="entry name" value="Peptidase_S8_subtilisin-rel"/>
</dbReference>
<dbReference type="Pfam" id="PF00082">
    <property type="entry name" value="Peptidase_S8"/>
    <property type="match status" value="1"/>
</dbReference>
<evidence type="ECO:0000256" key="3">
    <source>
        <dbReference type="ARBA" id="ARBA00022801"/>
    </source>
</evidence>
<dbReference type="InterPro" id="IPR023828">
    <property type="entry name" value="Peptidase_S8_Ser-AS"/>
</dbReference>
<dbReference type="InterPro" id="IPR050131">
    <property type="entry name" value="Peptidase_S8_subtilisin-like"/>
</dbReference>
<dbReference type="EMBL" id="SLWM01000004">
    <property type="protein sequence ID" value="TCO25792.1"/>
    <property type="molecule type" value="Genomic_DNA"/>
</dbReference>
<protein>
    <submittedName>
        <fullName evidence="8">Subtilase family protein</fullName>
    </submittedName>
</protein>
<feature type="active site" description="Charge relay system" evidence="5">
    <location>
        <position position="384"/>
    </location>
</feature>
<name>A0ABY2BMY0_9ACTN</name>
<evidence type="ECO:0000256" key="4">
    <source>
        <dbReference type="ARBA" id="ARBA00022825"/>
    </source>
</evidence>
<accession>A0ABY2BMY0</accession>
<dbReference type="Proteomes" id="UP000295818">
    <property type="component" value="Unassembled WGS sequence"/>
</dbReference>
<evidence type="ECO:0000313" key="9">
    <source>
        <dbReference type="Proteomes" id="UP000295818"/>
    </source>
</evidence>
<evidence type="ECO:0000256" key="1">
    <source>
        <dbReference type="ARBA" id="ARBA00011073"/>
    </source>
</evidence>
<comment type="caution">
    <text evidence="8">The sequence shown here is derived from an EMBL/GenBank/DDBJ whole genome shotgun (WGS) entry which is preliminary data.</text>
</comment>
<sequence>MAEKPKPDGDSNQPKGDPKGDPKRKDISQIDLILSEFEDGVVEVWPEDWRTEGAGYLCRAGSVLVRDTDLDRVMTAFGRGRRQDGGTAHEGGIGGVTRLDLPSVVPDEAPQAFSPTQRFLEFADLLFGRGVVTPLHLFYVCSVSPCPATEPEEVPPGIPPDPLLPAGATDGRGVKVVVLDVGWTPAPAAYWLDGVTGEPEPGYDPVTQTIGPYAGHGTFIAGVVRSIARNTEVVVKSYFDKAGAAFEDDLAVRLDEVLAESPDIISLSAGTSTRNNLPSLSLDVFIETRLNRVNGLVLVAAAGNENSRQYFWPAAFPEVVSVGALAENGRDKASFSNFGTWVDVYSPGENLVNAFLTGTYTCTEPPNTGTTRTFAEMARWSGTSFSTPLVAGLIAGRMSATGESARQAADALLAYALTQPAPGVGPVLLPGDAGASIGP</sequence>
<keyword evidence="9" id="KW-1185">Reference proteome</keyword>
<feature type="active site" description="Charge relay system" evidence="5">
    <location>
        <position position="180"/>
    </location>
</feature>
<dbReference type="PROSITE" id="PS51892">
    <property type="entry name" value="SUBTILASE"/>
    <property type="match status" value="1"/>
</dbReference>
<evidence type="ECO:0000256" key="5">
    <source>
        <dbReference type="PROSITE-ProRule" id="PRU01240"/>
    </source>
</evidence>
<dbReference type="Gene3D" id="3.40.50.200">
    <property type="entry name" value="Peptidase S8/S53 domain"/>
    <property type="match status" value="1"/>
</dbReference>
<feature type="active site" description="Charge relay system" evidence="5">
    <location>
        <position position="216"/>
    </location>
</feature>
<dbReference type="SUPFAM" id="SSF52743">
    <property type="entry name" value="Subtilisin-like"/>
    <property type="match status" value="1"/>
</dbReference>
<evidence type="ECO:0000256" key="6">
    <source>
        <dbReference type="SAM" id="MobiDB-lite"/>
    </source>
</evidence>
<organism evidence="8 9">
    <name type="scientific">Kribbella orskensis</name>
    <dbReference type="NCBI Taxonomy" id="2512216"/>
    <lineage>
        <taxon>Bacteria</taxon>
        <taxon>Bacillati</taxon>
        <taxon>Actinomycetota</taxon>
        <taxon>Actinomycetes</taxon>
        <taxon>Propionibacteriales</taxon>
        <taxon>Kribbellaceae</taxon>
        <taxon>Kribbella</taxon>
    </lineage>
</organism>
<feature type="region of interest" description="Disordered" evidence="6">
    <location>
        <begin position="1"/>
        <end position="25"/>
    </location>
</feature>
<dbReference type="PANTHER" id="PTHR43806">
    <property type="entry name" value="PEPTIDASE S8"/>
    <property type="match status" value="1"/>
</dbReference>